<evidence type="ECO:0000256" key="9">
    <source>
        <dbReference type="ARBA" id="ARBA00023284"/>
    </source>
</evidence>
<evidence type="ECO:0000256" key="7">
    <source>
        <dbReference type="ARBA" id="ARBA00023136"/>
    </source>
</evidence>
<feature type="transmembrane region" description="Helical" evidence="10">
    <location>
        <begin position="106"/>
        <end position="127"/>
    </location>
</feature>
<keyword evidence="6" id="KW-0560">Oxidoreductase</keyword>
<comment type="subcellular location">
    <subcellularLocation>
        <location evidence="1">Membrane</location>
        <topology evidence="1">Multi-pass membrane protein</topology>
    </subcellularLocation>
</comment>
<name>L8JMB7_9BACT</name>
<evidence type="ECO:0000259" key="11">
    <source>
        <dbReference type="Pfam" id="PF07884"/>
    </source>
</evidence>
<keyword evidence="4" id="KW-0874">Quinone</keyword>
<evidence type="ECO:0000256" key="2">
    <source>
        <dbReference type="ARBA" id="ARBA00006214"/>
    </source>
</evidence>
<dbReference type="EMBL" id="AMZN01000064">
    <property type="protein sequence ID" value="ELR69955.1"/>
    <property type="molecule type" value="Genomic_DNA"/>
</dbReference>
<feature type="domain" description="Vitamin K epoxide reductase" evidence="11">
    <location>
        <begin position="27"/>
        <end position="151"/>
    </location>
</feature>
<protein>
    <recommendedName>
        <fullName evidence="11">Vitamin K epoxide reductase domain-containing protein</fullName>
    </recommendedName>
</protein>
<dbReference type="Proteomes" id="UP000011135">
    <property type="component" value="Unassembled WGS sequence"/>
</dbReference>
<comment type="similarity">
    <text evidence="2">Belongs to the VKOR family.</text>
</comment>
<sequence>MAETKNEIHPIPPGWDYNPSSWDQRIPIVVLAAVGMFIALYLGIYQLDIITTVWEPFFGDGSTTILNSKISHILPIPDALLGAFSYFLDVAAGIIGGTRRWRTMPWMVIVFGLAVGPLGIVSIMLVVFQPVLFDAWCTLCLASAVISITMIGPAMDEMLASLQYMQRVKHSGCSMWKAFWGVEDVVLKVA</sequence>
<reference evidence="12 13" key="1">
    <citation type="submission" date="2012-12" db="EMBL/GenBank/DDBJ databases">
        <title>Genome assembly of Fulvivirga imtechensis AK7.</title>
        <authorList>
            <person name="Nupur N."/>
            <person name="Khatri I."/>
            <person name="Kumar R."/>
            <person name="Subramanian S."/>
            <person name="Pinnaka A."/>
        </authorList>
    </citation>
    <scope>NUCLEOTIDE SEQUENCE [LARGE SCALE GENOMIC DNA]</scope>
    <source>
        <strain evidence="12 13">AK7</strain>
    </source>
</reference>
<dbReference type="GO" id="GO:0016020">
    <property type="term" value="C:membrane"/>
    <property type="evidence" value="ECO:0007669"/>
    <property type="project" value="UniProtKB-SubCell"/>
</dbReference>
<evidence type="ECO:0000256" key="3">
    <source>
        <dbReference type="ARBA" id="ARBA00022692"/>
    </source>
</evidence>
<dbReference type="RefSeq" id="WP_009581660.1">
    <property type="nucleotide sequence ID" value="NZ_AMZN01000064.1"/>
</dbReference>
<feature type="transmembrane region" description="Helical" evidence="10">
    <location>
        <begin position="26"/>
        <end position="44"/>
    </location>
</feature>
<dbReference type="GO" id="GO:0016491">
    <property type="term" value="F:oxidoreductase activity"/>
    <property type="evidence" value="ECO:0007669"/>
    <property type="project" value="UniProtKB-KW"/>
</dbReference>
<gene>
    <name evidence="12" type="ORF">C900_04478</name>
</gene>
<evidence type="ECO:0000256" key="8">
    <source>
        <dbReference type="ARBA" id="ARBA00023157"/>
    </source>
</evidence>
<keyword evidence="5 10" id="KW-1133">Transmembrane helix</keyword>
<feature type="transmembrane region" description="Helical" evidence="10">
    <location>
        <begin position="133"/>
        <end position="155"/>
    </location>
</feature>
<evidence type="ECO:0000313" key="13">
    <source>
        <dbReference type="Proteomes" id="UP000011135"/>
    </source>
</evidence>
<dbReference type="eggNOG" id="COG0451">
    <property type="taxonomic scope" value="Bacteria"/>
</dbReference>
<evidence type="ECO:0000256" key="5">
    <source>
        <dbReference type="ARBA" id="ARBA00022989"/>
    </source>
</evidence>
<dbReference type="CDD" id="cd12919">
    <property type="entry name" value="VKOR_2"/>
    <property type="match status" value="1"/>
</dbReference>
<dbReference type="STRING" id="1237149.C900_04478"/>
<organism evidence="12 13">
    <name type="scientific">Fulvivirga imtechensis AK7</name>
    <dbReference type="NCBI Taxonomy" id="1237149"/>
    <lineage>
        <taxon>Bacteria</taxon>
        <taxon>Pseudomonadati</taxon>
        <taxon>Bacteroidota</taxon>
        <taxon>Cytophagia</taxon>
        <taxon>Cytophagales</taxon>
        <taxon>Fulvivirgaceae</taxon>
        <taxon>Fulvivirga</taxon>
    </lineage>
</organism>
<dbReference type="AlphaFoldDB" id="L8JMB7"/>
<comment type="caution">
    <text evidence="12">The sequence shown here is derived from an EMBL/GenBank/DDBJ whole genome shotgun (WGS) entry which is preliminary data.</text>
</comment>
<dbReference type="GO" id="GO:0048038">
    <property type="term" value="F:quinone binding"/>
    <property type="evidence" value="ECO:0007669"/>
    <property type="project" value="UniProtKB-KW"/>
</dbReference>
<dbReference type="InterPro" id="IPR038354">
    <property type="entry name" value="VKOR_sf"/>
</dbReference>
<keyword evidence="7 10" id="KW-0472">Membrane</keyword>
<keyword evidence="9" id="KW-0676">Redox-active center</keyword>
<evidence type="ECO:0000256" key="4">
    <source>
        <dbReference type="ARBA" id="ARBA00022719"/>
    </source>
</evidence>
<accession>L8JMB7</accession>
<dbReference type="InterPro" id="IPR012932">
    <property type="entry name" value="VKOR"/>
</dbReference>
<dbReference type="OrthoDB" id="9814124at2"/>
<dbReference type="Pfam" id="PF07884">
    <property type="entry name" value="VKOR"/>
    <property type="match status" value="1"/>
</dbReference>
<evidence type="ECO:0000256" key="1">
    <source>
        <dbReference type="ARBA" id="ARBA00004141"/>
    </source>
</evidence>
<dbReference type="Gene3D" id="1.20.1440.130">
    <property type="entry name" value="VKOR domain"/>
    <property type="match status" value="1"/>
</dbReference>
<keyword evidence="13" id="KW-1185">Reference proteome</keyword>
<evidence type="ECO:0000256" key="6">
    <source>
        <dbReference type="ARBA" id="ARBA00023002"/>
    </source>
</evidence>
<keyword evidence="3 10" id="KW-0812">Transmembrane</keyword>
<keyword evidence="8" id="KW-1015">Disulfide bond</keyword>
<proteinExistence type="inferred from homology"/>
<evidence type="ECO:0000256" key="10">
    <source>
        <dbReference type="SAM" id="Phobius"/>
    </source>
</evidence>
<evidence type="ECO:0000313" key="12">
    <source>
        <dbReference type="EMBL" id="ELR69955.1"/>
    </source>
</evidence>